<proteinExistence type="predicted"/>
<dbReference type="Pfam" id="PF20703">
    <property type="entry name" value="nSTAND1"/>
    <property type="match status" value="1"/>
</dbReference>
<dbReference type="EMBL" id="JAKVTW010000031">
    <property type="protein sequence ID" value="MCH4814030.1"/>
    <property type="molecule type" value="Genomic_DNA"/>
</dbReference>
<organism evidence="2 3">
    <name type="scientific">Vreelandella neptunia</name>
    <dbReference type="NCBI Taxonomy" id="115551"/>
    <lineage>
        <taxon>Bacteria</taxon>
        <taxon>Pseudomonadati</taxon>
        <taxon>Pseudomonadota</taxon>
        <taxon>Gammaproteobacteria</taxon>
        <taxon>Oceanospirillales</taxon>
        <taxon>Halomonadaceae</taxon>
        <taxon>Vreelandella</taxon>
    </lineage>
</organism>
<keyword evidence="3" id="KW-1185">Reference proteome</keyword>
<comment type="caution">
    <text evidence="2">The sequence shown here is derived from an EMBL/GenBank/DDBJ whole genome shotgun (WGS) entry which is preliminary data.</text>
</comment>
<dbReference type="Proteomes" id="UP001320609">
    <property type="component" value="Unassembled WGS sequence"/>
</dbReference>
<keyword evidence="2" id="KW-0067">ATP-binding</keyword>
<dbReference type="SUPFAM" id="SSF52540">
    <property type="entry name" value="P-loop containing nucleoside triphosphate hydrolases"/>
    <property type="match status" value="1"/>
</dbReference>
<gene>
    <name evidence="2" type="ORF">MLE19_22175</name>
</gene>
<dbReference type="RefSeq" id="WP_240720516.1">
    <property type="nucleotide sequence ID" value="NZ_JAKVTW010000031.1"/>
</dbReference>
<protein>
    <submittedName>
        <fullName evidence="2">ATP-binding protein</fullName>
    </submittedName>
</protein>
<dbReference type="GO" id="GO:0005524">
    <property type="term" value="F:ATP binding"/>
    <property type="evidence" value="ECO:0007669"/>
    <property type="project" value="UniProtKB-KW"/>
</dbReference>
<sequence>MADKPSLYEVENAFQPAKEVTAVERFAGRRTEVEDGYYGLLGDGVNIAIVGNRGVGKTSLSRQLEITASGDNGLLDHLEIGHDRPLDFLSVYFACGNRVTDFGDLLERLLTTSNCLGDWIYDIPGAKKEVVSYAPEIGAKLFGLEAKLGGEKATEQESRPAVNSHSIDTVFTNVCHAIVEERIAKDGLLIIVDEFDQINDPSGMAGFMKSLATNVPRAKFCLVGVAQDIQNLMKEHESVDRLFSGSIIRVHPMEPVELREIIRIAEAEIDSFITFDEEATDSLIALAQGHPYMVHLIGKYAFRAAYQRGVKIIDRSAVQETLKSIAERGADPVLEGRYKKAVGSSRQRESVLRALAQVRREDGECWTTDAYKIALEDEVDNASQFVGHLVADDYGSELEKVRERYYRFRDSLFATYVLARPRLYSPVG</sequence>
<name>A0ABS9SD45_9GAMM</name>
<dbReference type="Gene3D" id="3.40.50.300">
    <property type="entry name" value="P-loop containing nucleotide triphosphate hydrolases"/>
    <property type="match status" value="1"/>
</dbReference>
<dbReference type="PANTHER" id="PTHR34301">
    <property type="entry name" value="DNA-BINDING PROTEIN-RELATED"/>
    <property type="match status" value="1"/>
</dbReference>
<evidence type="ECO:0000313" key="2">
    <source>
        <dbReference type="EMBL" id="MCH4814030.1"/>
    </source>
</evidence>
<feature type="domain" description="Novel STAND NTPase 1" evidence="1">
    <location>
        <begin position="23"/>
        <end position="309"/>
    </location>
</feature>
<evidence type="ECO:0000259" key="1">
    <source>
        <dbReference type="Pfam" id="PF20703"/>
    </source>
</evidence>
<dbReference type="PANTHER" id="PTHR34301:SF8">
    <property type="entry name" value="ATPASE DOMAIN-CONTAINING PROTEIN"/>
    <property type="match status" value="1"/>
</dbReference>
<evidence type="ECO:0000313" key="3">
    <source>
        <dbReference type="Proteomes" id="UP001320609"/>
    </source>
</evidence>
<keyword evidence="2" id="KW-0547">Nucleotide-binding</keyword>
<reference evidence="2 3" key="1">
    <citation type="submission" date="2022-03" db="EMBL/GenBank/DDBJ databases">
        <title>Genomic signatures underlying metal tolerance in selected Arctic bacterial isolates.</title>
        <authorList>
            <person name="Thomas F.A."/>
            <person name="Venkatachalam S."/>
            <person name="Krishnan K.P."/>
        </authorList>
    </citation>
    <scope>NUCLEOTIDE SEQUENCE [LARGE SCALE GENOMIC DNA]</scope>
    <source>
        <strain evidence="2 3">HM116</strain>
    </source>
</reference>
<dbReference type="InterPro" id="IPR027417">
    <property type="entry name" value="P-loop_NTPase"/>
</dbReference>
<accession>A0ABS9SD45</accession>
<dbReference type="InterPro" id="IPR049052">
    <property type="entry name" value="nSTAND1"/>
</dbReference>